<organism evidence="6 8">
    <name type="scientific">Heyndrickxia ginsengihumi</name>
    <dbReference type="NCBI Taxonomy" id="363870"/>
    <lineage>
        <taxon>Bacteria</taxon>
        <taxon>Bacillati</taxon>
        <taxon>Bacillota</taxon>
        <taxon>Bacilli</taxon>
        <taxon>Bacillales</taxon>
        <taxon>Bacillaceae</taxon>
        <taxon>Heyndrickxia</taxon>
    </lineage>
</organism>
<dbReference type="STRING" id="363870.NG54_12940"/>
<comment type="cofactor">
    <cofactor evidence="1">
        <name>Zn(2+)</name>
        <dbReference type="ChEBI" id="CHEBI:29105"/>
    </cofactor>
</comment>
<evidence type="ECO:0000256" key="1">
    <source>
        <dbReference type="ARBA" id="ARBA00001947"/>
    </source>
</evidence>
<keyword evidence="2" id="KW-0479">Metal-binding</keyword>
<reference evidence="7" key="2">
    <citation type="submission" date="2020-02" db="EMBL/GenBank/DDBJ databases">
        <authorList>
            <person name="Feng H."/>
        </authorList>
    </citation>
    <scope>NUCLEOTIDE SEQUENCE [LARGE SCALE GENOMIC DNA]</scope>
    <source>
        <strain evidence="7">Gsoil 114</strain>
    </source>
</reference>
<feature type="domain" description="Metallo-beta-lactamase" evidence="5">
    <location>
        <begin position="12"/>
        <end position="191"/>
    </location>
</feature>
<keyword evidence="4" id="KW-0862">Zinc</keyword>
<comment type="caution">
    <text evidence="6">The sequence shown here is derived from an EMBL/GenBank/DDBJ whole genome shotgun (WGS) entry which is preliminary data.</text>
</comment>
<evidence type="ECO:0000313" key="8">
    <source>
        <dbReference type="Proteomes" id="UP000030588"/>
    </source>
</evidence>
<dbReference type="AlphaFoldDB" id="A0A0A6XXM3"/>
<keyword evidence="3 7" id="KW-0378">Hydrolase</keyword>
<gene>
    <name evidence="7" type="ORF">G4D61_08670</name>
    <name evidence="6" type="ORF">NG54_12940</name>
</gene>
<evidence type="ECO:0000313" key="9">
    <source>
        <dbReference type="Proteomes" id="UP000476934"/>
    </source>
</evidence>
<dbReference type="GO" id="GO:0016787">
    <property type="term" value="F:hydrolase activity"/>
    <property type="evidence" value="ECO:0007669"/>
    <property type="project" value="UniProtKB-KW"/>
</dbReference>
<keyword evidence="9" id="KW-1185">Reference proteome</keyword>
<dbReference type="EMBL" id="JAAIWK010000012">
    <property type="protein sequence ID" value="NEY20038.1"/>
    <property type="molecule type" value="Genomic_DNA"/>
</dbReference>
<dbReference type="PANTHER" id="PTHR46233:SF3">
    <property type="entry name" value="HYDROXYACYLGLUTATHIONE HYDROLASE GLOC"/>
    <property type="match status" value="1"/>
</dbReference>
<evidence type="ECO:0000256" key="2">
    <source>
        <dbReference type="ARBA" id="ARBA00022723"/>
    </source>
</evidence>
<dbReference type="Gene3D" id="3.60.15.10">
    <property type="entry name" value="Ribonuclease Z/Hydroxyacylglutathione hydrolase-like"/>
    <property type="match status" value="1"/>
</dbReference>
<dbReference type="InterPro" id="IPR001279">
    <property type="entry name" value="Metallo-B-lactamas"/>
</dbReference>
<evidence type="ECO:0000313" key="6">
    <source>
        <dbReference type="EMBL" id="KHD84842.1"/>
    </source>
</evidence>
<dbReference type="SUPFAM" id="SSF56281">
    <property type="entry name" value="Metallo-hydrolase/oxidoreductase"/>
    <property type="match status" value="1"/>
</dbReference>
<dbReference type="Proteomes" id="UP000476934">
    <property type="component" value="Unassembled WGS sequence"/>
</dbReference>
<dbReference type="RefSeq" id="WP_025726711.1">
    <property type="nucleotide sequence ID" value="NZ_JAAIWK010000012.1"/>
</dbReference>
<reference evidence="6 8" key="1">
    <citation type="submission" date="2014-10" db="EMBL/GenBank/DDBJ databases">
        <title>Draft genome of phytase producing Bacillus ginsengihumi strain M2.11.</title>
        <authorList>
            <person name="Toymentseva A."/>
            <person name="Boulygina E.A."/>
            <person name="Kazakov S.V."/>
            <person name="Kayumov I."/>
            <person name="Suleimanova A.D."/>
            <person name="Mardanova A.M."/>
            <person name="Maria S.N."/>
            <person name="Sergey M.Y."/>
            <person name="Sharipova M.R."/>
        </authorList>
    </citation>
    <scope>NUCLEOTIDE SEQUENCE [LARGE SCALE GENOMIC DNA]</scope>
    <source>
        <strain evidence="6 8">M2.11</strain>
    </source>
</reference>
<protein>
    <submittedName>
        <fullName evidence="7">MBL fold metallo-hydrolase</fullName>
    </submittedName>
</protein>
<evidence type="ECO:0000256" key="4">
    <source>
        <dbReference type="ARBA" id="ARBA00022833"/>
    </source>
</evidence>
<reference evidence="7 9" key="3">
    <citation type="submission" date="2020-03" db="EMBL/GenBank/DDBJ databases">
        <title>Bacillus aquiflavi sp. nov., isolated from yellow water of strong flavor Chinese baijiu in Yibin region of China.</title>
        <authorList>
            <person name="Xie J."/>
        </authorList>
    </citation>
    <scope>NUCLEOTIDE SEQUENCE [LARGE SCALE GENOMIC DNA]</scope>
    <source>
        <strain evidence="7 9">Gsoil 114</strain>
    </source>
</reference>
<evidence type="ECO:0000256" key="3">
    <source>
        <dbReference type="ARBA" id="ARBA00022801"/>
    </source>
</evidence>
<dbReference type="PANTHER" id="PTHR46233">
    <property type="entry name" value="HYDROXYACYLGLUTATHIONE HYDROLASE GLOC"/>
    <property type="match status" value="1"/>
</dbReference>
<evidence type="ECO:0000259" key="5">
    <source>
        <dbReference type="SMART" id="SM00849"/>
    </source>
</evidence>
<dbReference type="OrthoDB" id="9802248at2"/>
<dbReference type="CDD" id="cd06262">
    <property type="entry name" value="metallo-hydrolase-like_MBL-fold"/>
    <property type="match status" value="1"/>
</dbReference>
<proteinExistence type="predicted"/>
<accession>A0A0A6XXM3</accession>
<dbReference type="GO" id="GO:0046872">
    <property type="term" value="F:metal ion binding"/>
    <property type="evidence" value="ECO:0007669"/>
    <property type="project" value="UniProtKB-KW"/>
</dbReference>
<dbReference type="Proteomes" id="UP000030588">
    <property type="component" value="Unassembled WGS sequence"/>
</dbReference>
<dbReference type="EMBL" id="JRUN01000040">
    <property type="protein sequence ID" value="KHD84842.1"/>
    <property type="molecule type" value="Genomic_DNA"/>
</dbReference>
<dbReference type="SMART" id="SM00849">
    <property type="entry name" value="Lactamase_B"/>
    <property type="match status" value="1"/>
</dbReference>
<dbReference type="InterPro" id="IPR036866">
    <property type="entry name" value="RibonucZ/Hydroxyglut_hydro"/>
</dbReference>
<dbReference type="Pfam" id="PF00753">
    <property type="entry name" value="Lactamase_B"/>
    <property type="match status" value="1"/>
</dbReference>
<dbReference type="InterPro" id="IPR051453">
    <property type="entry name" value="MBL_Glyoxalase_II"/>
</dbReference>
<name>A0A0A6XXM3_9BACI</name>
<sequence length="210" mass="23013">MEWQSLSLGPVQANCYILWNEQLECIIVDPGAEGEKIEAFIKEKGLIPLAILLTHAHFDHIGALDYIRDIYDVPAYVHKKEAAWLNDASLNGSQLFPVGQVAVRPAEKIIEQEGDLTIKHFTFQVLETPGHSPGSISFVLKAENIVISGDALFAGSIGRTDLPGGSHKELLASIHNKLLTLREDTIVLPGHGRPTTIIDEMDGNPFLNGF</sequence>
<evidence type="ECO:0000313" key="7">
    <source>
        <dbReference type="EMBL" id="NEY20038.1"/>
    </source>
</evidence>